<evidence type="ECO:0000313" key="4">
    <source>
        <dbReference type="Proteomes" id="UP000095605"/>
    </source>
</evidence>
<organism evidence="3 4">
    <name type="scientific">Hanseniaspora opuntiae</name>
    <dbReference type="NCBI Taxonomy" id="211096"/>
    <lineage>
        <taxon>Eukaryota</taxon>
        <taxon>Fungi</taxon>
        <taxon>Dikarya</taxon>
        <taxon>Ascomycota</taxon>
        <taxon>Saccharomycotina</taxon>
        <taxon>Saccharomycetes</taxon>
        <taxon>Saccharomycodales</taxon>
        <taxon>Saccharomycodaceae</taxon>
        <taxon>Hanseniaspora</taxon>
    </lineage>
</organism>
<evidence type="ECO:0000256" key="2">
    <source>
        <dbReference type="SAM" id="Phobius"/>
    </source>
</evidence>
<accession>A0A1E5RXV1</accession>
<proteinExistence type="predicted"/>
<feature type="transmembrane region" description="Helical" evidence="2">
    <location>
        <begin position="26"/>
        <end position="46"/>
    </location>
</feature>
<keyword evidence="4" id="KW-1185">Reference proteome</keyword>
<comment type="caution">
    <text evidence="3">The sequence shown here is derived from an EMBL/GenBank/DDBJ whole genome shotgun (WGS) entry which is preliminary data.</text>
</comment>
<dbReference type="AlphaFoldDB" id="A0A1E5RXV1"/>
<sequence>MFATKTLLSAVSKSHPSPSSNSMLKTVGLVFGFVAPIGFYSFYYQFNHGTILKIYKNERKDGFDHKYD</sequence>
<dbReference type="EMBL" id="LPNL01000002">
    <property type="protein sequence ID" value="OEJ91565.1"/>
    <property type="molecule type" value="Genomic_DNA"/>
</dbReference>
<evidence type="ECO:0000256" key="1">
    <source>
        <dbReference type="SAM" id="MobiDB-lite"/>
    </source>
</evidence>
<reference evidence="4" key="1">
    <citation type="journal article" date="2016" name="Genome Announc.">
        <title>Genome sequences of three species of Hanseniaspora isolated from spontaneous wine fermentations.</title>
        <authorList>
            <person name="Sternes P.R."/>
            <person name="Lee D."/>
            <person name="Kutyna D.R."/>
            <person name="Borneman A.R."/>
        </authorList>
    </citation>
    <scope>NUCLEOTIDE SEQUENCE [LARGE SCALE GENOMIC DNA]</scope>
    <source>
        <strain evidence="4">AWRI3578</strain>
    </source>
</reference>
<dbReference type="Proteomes" id="UP000095605">
    <property type="component" value="Unassembled WGS sequence"/>
</dbReference>
<name>A0A1E5RXV1_9ASCO</name>
<evidence type="ECO:0000313" key="3">
    <source>
        <dbReference type="EMBL" id="OEJ91565.1"/>
    </source>
</evidence>
<protein>
    <submittedName>
        <fullName evidence="3">Uncharacterized protein</fullName>
    </submittedName>
</protein>
<keyword evidence="2" id="KW-0812">Transmembrane</keyword>
<gene>
    <name evidence="3" type="ORF">AWRI3578_g356</name>
</gene>
<feature type="region of interest" description="Disordered" evidence="1">
    <location>
        <begin position="1"/>
        <end position="22"/>
    </location>
</feature>
<dbReference type="OrthoDB" id="10333752at2759"/>
<keyword evidence="2" id="KW-1133">Transmembrane helix</keyword>
<feature type="compositionally biased region" description="Low complexity" evidence="1">
    <location>
        <begin position="9"/>
        <end position="22"/>
    </location>
</feature>
<keyword evidence="2" id="KW-0472">Membrane</keyword>